<dbReference type="EMBL" id="RZHH01000002">
    <property type="protein sequence ID" value="RYJ14283.1"/>
    <property type="molecule type" value="Genomic_DNA"/>
</dbReference>
<dbReference type="Gene3D" id="3.40.50.1980">
    <property type="entry name" value="Nitrogenase molybdenum iron protein domain"/>
    <property type="match status" value="2"/>
</dbReference>
<gene>
    <name evidence="6" type="ORF">ELS19_10120</name>
</gene>
<evidence type="ECO:0000256" key="2">
    <source>
        <dbReference type="ARBA" id="ARBA00022448"/>
    </source>
</evidence>
<protein>
    <submittedName>
        <fullName evidence="6">ABC transporter substrate-binding protein</fullName>
    </submittedName>
</protein>
<proteinExistence type="predicted"/>
<evidence type="ECO:0000259" key="5">
    <source>
        <dbReference type="Pfam" id="PF01497"/>
    </source>
</evidence>
<sequence>MEQDDVERPPESRRGSGGPTRREYVKYGSSVLCGGLLAGCAGENGSQSVPAGTPSETPTAKDDSYSVTMEPAGTVEFDHVPENVYTGLPNTADMAVAAGHGDAINSIYYPEYHGTILNHFYDRLDGVSLTWEKLTDSWNLGKEGFYELDSDVHLTDPAYASTLEQLDEADVAEISDKIGPWFGNYYSDKRRDPPQSWADEYRYYSLWEIFERVAQVFRAGSRADALRDVHESMRSTIESNLPPTEERPTVALTFEGKEDTFWVYRLNANGFLTAHTRPLDATDAFADVTFEGAQTQVDYEAMLEADPDVILVLFTMSSSYSISDVREALESSPVGSEIAAVKNDRVYAQGARYQGPIMNLFQLEMTAKQVYPEVFGEWPGYADGEPYPEIPESEQLFDRQRVADIVNGAI</sequence>
<evidence type="ECO:0000256" key="4">
    <source>
        <dbReference type="SAM" id="MobiDB-lite"/>
    </source>
</evidence>
<evidence type="ECO:0000313" key="7">
    <source>
        <dbReference type="Proteomes" id="UP000294028"/>
    </source>
</evidence>
<organism evidence="6 7">
    <name type="scientific">Halogeometricum borinquense</name>
    <dbReference type="NCBI Taxonomy" id="60847"/>
    <lineage>
        <taxon>Archaea</taxon>
        <taxon>Methanobacteriati</taxon>
        <taxon>Methanobacteriota</taxon>
        <taxon>Stenosarchaea group</taxon>
        <taxon>Halobacteria</taxon>
        <taxon>Halobacteriales</taxon>
        <taxon>Haloferacaceae</taxon>
        <taxon>Halogeometricum</taxon>
    </lineage>
</organism>
<comment type="caution">
    <text evidence="6">The sequence shown here is derived from an EMBL/GenBank/DDBJ whole genome shotgun (WGS) entry which is preliminary data.</text>
</comment>
<dbReference type="RefSeq" id="WP_013446571.1">
    <property type="nucleotide sequence ID" value="NZ_RZHH01000002.1"/>
</dbReference>
<evidence type="ECO:0000313" key="6">
    <source>
        <dbReference type="EMBL" id="RYJ14283.1"/>
    </source>
</evidence>
<name>A0A482TJW3_9EURY</name>
<dbReference type="SUPFAM" id="SSF53807">
    <property type="entry name" value="Helical backbone' metal receptor"/>
    <property type="match status" value="1"/>
</dbReference>
<dbReference type="InterPro" id="IPR051313">
    <property type="entry name" value="Bact_iron-sidero_bind"/>
</dbReference>
<dbReference type="Proteomes" id="UP000294028">
    <property type="component" value="Unassembled WGS sequence"/>
</dbReference>
<keyword evidence="2" id="KW-0813">Transport</keyword>
<comment type="subcellular location">
    <subcellularLocation>
        <location evidence="1">Cell envelope</location>
    </subcellularLocation>
</comment>
<dbReference type="PANTHER" id="PTHR30532">
    <property type="entry name" value="IRON III DICITRATE-BINDING PERIPLASMIC PROTEIN"/>
    <property type="match status" value="1"/>
</dbReference>
<feature type="compositionally biased region" description="Polar residues" evidence="4">
    <location>
        <begin position="44"/>
        <end position="58"/>
    </location>
</feature>
<dbReference type="GeneID" id="9989051"/>
<feature type="domain" description="Fe/B12 periplasmic-binding" evidence="5">
    <location>
        <begin position="204"/>
        <end position="350"/>
    </location>
</feature>
<feature type="region of interest" description="Disordered" evidence="4">
    <location>
        <begin position="1"/>
        <end position="23"/>
    </location>
</feature>
<evidence type="ECO:0000256" key="3">
    <source>
        <dbReference type="ARBA" id="ARBA00022729"/>
    </source>
</evidence>
<feature type="region of interest" description="Disordered" evidence="4">
    <location>
        <begin position="43"/>
        <end position="64"/>
    </location>
</feature>
<dbReference type="Pfam" id="PF01497">
    <property type="entry name" value="Peripla_BP_2"/>
    <property type="match status" value="1"/>
</dbReference>
<dbReference type="OMA" id="LPHHADM"/>
<evidence type="ECO:0000256" key="1">
    <source>
        <dbReference type="ARBA" id="ARBA00004196"/>
    </source>
</evidence>
<dbReference type="AlphaFoldDB" id="A0A482TJW3"/>
<reference evidence="6 7" key="1">
    <citation type="submission" date="2018-12" db="EMBL/GenBank/DDBJ databases">
        <title>Genome analysis provides insights into bioremediation potentialities of Halogeometricum borinquense strain N11.</title>
        <authorList>
            <person name="Najjari A."/>
            <person name="Youssef N."/>
            <person name="Fhoula I."/>
            <person name="Ben Dhia O."/>
            <person name="Mahjoubi M."/>
            <person name="Ouzari H.I."/>
            <person name="Cherif A."/>
        </authorList>
    </citation>
    <scope>NUCLEOTIDE SEQUENCE [LARGE SCALE GENOMIC DNA]</scope>
    <source>
        <strain evidence="6 7">N11</strain>
    </source>
</reference>
<keyword evidence="3" id="KW-0732">Signal</keyword>
<dbReference type="PANTHER" id="PTHR30532:SF1">
    <property type="entry name" value="IRON(3+)-HYDROXAMATE-BINDING PROTEIN FHUD"/>
    <property type="match status" value="1"/>
</dbReference>
<accession>A0A482TJW3</accession>
<dbReference type="InterPro" id="IPR002491">
    <property type="entry name" value="ABC_transptr_periplasmic_BD"/>
</dbReference>